<accession>A0A5M3MUC5</accession>
<evidence type="ECO:0000313" key="11">
    <source>
        <dbReference type="EMBL" id="EIW82191.1"/>
    </source>
</evidence>
<keyword evidence="8 10" id="KW-0503">Monooxygenase</keyword>
<dbReference type="Pfam" id="PF00067">
    <property type="entry name" value="p450"/>
    <property type="match status" value="1"/>
</dbReference>
<dbReference type="CDD" id="cd11065">
    <property type="entry name" value="CYP64-like"/>
    <property type="match status" value="1"/>
</dbReference>
<keyword evidence="6 10" id="KW-0560">Oxidoreductase</keyword>
<dbReference type="AlphaFoldDB" id="A0A5M3MUC5"/>
<dbReference type="PANTHER" id="PTHR46300:SF7">
    <property type="entry name" value="P450, PUTATIVE (EUROFUNG)-RELATED"/>
    <property type="match status" value="1"/>
</dbReference>
<dbReference type="GO" id="GO:0004497">
    <property type="term" value="F:monooxygenase activity"/>
    <property type="evidence" value="ECO:0007669"/>
    <property type="project" value="UniProtKB-KW"/>
</dbReference>
<dbReference type="SUPFAM" id="SSF48264">
    <property type="entry name" value="Cytochrome P450"/>
    <property type="match status" value="1"/>
</dbReference>
<dbReference type="KEGG" id="cput:CONPUDRAFT_103063"/>
<comment type="cofactor">
    <cofactor evidence="1 9">
        <name>heme</name>
        <dbReference type="ChEBI" id="CHEBI:30413"/>
    </cofactor>
</comment>
<comment type="caution">
    <text evidence="11">The sequence shown here is derived from an EMBL/GenBank/DDBJ whole genome shotgun (WGS) entry which is preliminary data.</text>
</comment>
<evidence type="ECO:0000256" key="4">
    <source>
        <dbReference type="ARBA" id="ARBA00022617"/>
    </source>
</evidence>
<evidence type="ECO:0000313" key="12">
    <source>
        <dbReference type="Proteomes" id="UP000053558"/>
    </source>
</evidence>
<dbReference type="GO" id="GO:0016705">
    <property type="term" value="F:oxidoreductase activity, acting on paired donors, with incorporation or reduction of molecular oxygen"/>
    <property type="evidence" value="ECO:0007669"/>
    <property type="project" value="InterPro"/>
</dbReference>
<organism evidence="11 12">
    <name type="scientific">Coniophora puteana (strain RWD-64-598)</name>
    <name type="common">Brown rot fungus</name>
    <dbReference type="NCBI Taxonomy" id="741705"/>
    <lineage>
        <taxon>Eukaryota</taxon>
        <taxon>Fungi</taxon>
        <taxon>Dikarya</taxon>
        <taxon>Basidiomycota</taxon>
        <taxon>Agaricomycotina</taxon>
        <taxon>Agaricomycetes</taxon>
        <taxon>Agaricomycetidae</taxon>
        <taxon>Boletales</taxon>
        <taxon>Coniophorineae</taxon>
        <taxon>Coniophoraceae</taxon>
        <taxon>Coniophora</taxon>
    </lineage>
</organism>
<keyword evidence="5 9" id="KW-0479">Metal-binding</keyword>
<evidence type="ECO:0000256" key="9">
    <source>
        <dbReference type="PIRSR" id="PIRSR602401-1"/>
    </source>
</evidence>
<keyword evidence="4 9" id="KW-0349">Heme</keyword>
<dbReference type="GO" id="GO:0020037">
    <property type="term" value="F:heme binding"/>
    <property type="evidence" value="ECO:0007669"/>
    <property type="project" value="InterPro"/>
</dbReference>
<dbReference type="PROSITE" id="PS00086">
    <property type="entry name" value="CYTOCHROME_P450"/>
    <property type="match status" value="1"/>
</dbReference>
<name>A0A5M3MUC5_CONPW</name>
<reference evidence="12" key="1">
    <citation type="journal article" date="2012" name="Science">
        <title>The Paleozoic origin of enzymatic lignin decomposition reconstructed from 31 fungal genomes.</title>
        <authorList>
            <person name="Floudas D."/>
            <person name="Binder M."/>
            <person name="Riley R."/>
            <person name="Barry K."/>
            <person name="Blanchette R.A."/>
            <person name="Henrissat B."/>
            <person name="Martinez A.T."/>
            <person name="Otillar R."/>
            <person name="Spatafora J.W."/>
            <person name="Yadav J.S."/>
            <person name="Aerts A."/>
            <person name="Benoit I."/>
            <person name="Boyd A."/>
            <person name="Carlson A."/>
            <person name="Copeland A."/>
            <person name="Coutinho P.M."/>
            <person name="de Vries R.P."/>
            <person name="Ferreira P."/>
            <person name="Findley K."/>
            <person name="Foster B."/>
            <person name="Gaskell J."/>
            <person name="Glotzer D."/>
            <person name="Gorecki P."/>
            <person name="Heitman J."/>
            <person name="Hesse C."/>
            <person name="Hori C."/>
            <person name="Igarashi K."/>
            <person name="Jurgens J.A."/>
            <person name="Kallen N."/>
            <person name="Kersten P."/>
            <person name="Kohler A."/>
            <person name="Kuees U."/>
            <person name="Kumar T.K.A."/>
            <person name="Kuo A."/>
            <person name="LaButti K."/>
            <person name="Larrondo L.F."/>
            <person name="Lindquist E."/>
            <person name="Ling A."/>
            <person name="Lombard V."/>
            <person name="Lucas S."/>
            <person name="Lundell T."/>
            <person name="Martin R."/>
            <person name="McLaughlin D.J."/>
            <person name="Morgenstern I."/>
            <person name="Morin E."/>
            <person name="Murat C."/>
            <person name="Nagy L.G."/>
            <person name="Nolan M."/>
            <person name="Ohm R.A."/>
            <person name="Patyshakuliyeva A."/>
            <person name="Rokas A."/>
            <person name="Ruiz-Duenas F.J."/>
            <person name="Sabat G."/>
            <person name="Salamov A."/>
            <person name="Samejima M."/>
            <person name="Schmutz J."/>
            <person name="Slot J.C."/>
            <person name="St John F."/>
            <person name="Stenlid J."/>
            <person name="Sun H."/>
            <person name="Sun S."/>
            <person name="Syed K."/>
            <person name="Tsang A."/>
            <person name="Wiebenga A."/>
            <person name="Young D."/>
            <person name="Pisabarro A."/>
            <person name="Eastwood D.C."/>
            <person name="Martin F."/>
            <person name="Cullen D."/>
            <person name="Grigoriev I.V."/>
            <person name="Hibbett D.S."/>
        </authorList>
    </citation>
    <scope>NUCLEOTIDE SEQUENCE [LARGE SCALE GENOMIC DNA]</scope>
    <source>
        <strain evidence="12">RWD-64-598 SS2</strain>
    </source>
</reference>
<evidence type="ECO:0000256" key="8">
    <source>
        <dbReference type="ARBA" id="ARBA00023033"/>
    </source>
</evidence>
<dbReference type="InterPro" id="IPR017972">
    <property type="entry name" value="Cyt_P450_CS"/>
</dbReference>
<dbReference type="Gene3D" id="1.10.630.10">
    <property type="entry name" value="Cytochrome P450"/>
    <property type="match status" value="1"/>
</dbReference>
<evidence type="ECO:0000256" key="5">
    <source>
        <dbReference type="ARBA" id="ARBA00022723"/>
    </source>
</evidence>
<evidence type="ECO:0000256" key="7">
    <source>
        <dbReference type="ARBA" id="ARBA00023004"/>
    </source>
</evidence>
<dbReference type="GeneID" id="19198399"/>
<evidence type="ECO:0000256" key="6">
    <source>
        <dbReference type="ARBA" id="ARBA00023002"/>
    </source>
</evidence>
<dbReference type="OrthoDB" id="2789670at2759"/>
<proteinExistence type="inferred from homology"/>
<dbReference type="OMA" id="PMYTFYL"/>
<dbReference type="InterPro" id="IPR002401">
    <property type="entry name" value="Cyt_P450_E_grp-I"/>
</dbReference>
<dbReference type="EMBL" id="JH711577">
    <property type="protein sequence ID" value="EIW82191.1"/>
    <property type="molecule type" value="Genomic_DNA"/>
</dbReference>
<gene>
    <name evidence="11" type="ORF">CONPUDRAFT_103063</name>
</gene>
<comment type="similarity">
    <text evidence="3 10">Belongs to the cytochrome P450 family.</text>
</comment>
<dbReference type="GO" id="GO:0005506">
    <property type="term" value="F:iron ion binding"/>
    <property type="evidence" value="ECO:0007669"/>
    <property type="project" value="InterPro"/>
</dbReference>
<dbReference type="InterPro" id="IPR036396">
    <property type="entry name" value="Cyt_P450_sf"/>
</dbReference>
<protein>
    <submittedName>
        <fullName evidence="11">Cytochrome P450</fullName>
    </submittedName>
</protein>
<evidence type="ECO:0000256" key="1">
    <source>
        <dbReference type="ARBA" id="ARBA00001971"/>
    </source>
</evidence>
<keyword evidence="12" id="KW-1185">Reference proteome</keyword>
<sequence>MLAPTKVDAALGAIFLFLLAKLATRKRNRGRLPPGPRGLPLIGNLLDVPSKNVWFTFVALGKKYGDISSFTILGQRFININSAEVAQDLTERRGTQYATRMRFIMGGELCGWDKTLVVSPYGGRWRTYRKYFHQEIGTRLSFDEFTPFVAYGTLQMVHAILDNPDNLEYHVRRAAAATSLRISHGYDVAEQGRDPLVELADKALSQLSEATATGAYLVDVMPILRYIPSWVPGAGFQKTAKFYARTLNNVVDRAHYFTKGQMAAESAPKSFTKRVLESSDGTHEEEELVKWAAASIYLGGSDTTVSANYAFFLAMTLYPEVQKKAQAELDTVVGTDRLPTLSDRGSLPYLEAVVSEVLRWNVVGPLTVRTVDKDEFYGDYHFPAGSNVIFNIWSYLHDERVYHKPMEFIPERFIGANPETDPRHACFGFGRRICPGQQLAEASVWLTCALSLAALKISKALDENGLEITPKFETVGGSITHPAPFKCAITPRTESVRPLVQKNVELLRP</sequence>
<evidence type="ECO:0000256" key="2">
    <source>
        <dbReference type="ARBA" id="ARBA00005179"/>
    </source>
</evidence>
<feature type="binding site" description="axial binding residue" evidence="9">
    <location>
        <position position="434"/>
    </location>
    <ligand>
        <name>heme</name>
        <dbReference type="ChEBI" id="CHEBI:30413"/>
    </ligand>
    <ligandPart>
        <name>Fe</name>
        <dbReference type="ChEBI" id="CHEBI:18248"/>
    </ligandPart>
</feature>
<dbReference type="PRINTS" id="PR00463">
    <property type="entry name" value="EP450I"/>
</dbReference>
<dbReference type="RefSeq" id="XP_007767944.1">
    <property type="nucleotide sequence ID" value="XM_007769754.1"/>
</dbReference>
<dbReference type="InterPro" id="IPR001128">
    <property type="entry name" value="Cyt_P450"/>
</dbReference>
<keyword evidence="7 9" id="KW-0408">Iron</keyword>
<evidence type="ECO:0000256" key="10">
    <source>
        <dbReference type="RuleBase" id="RU000461"/>
    </source>
</evidence>
<dbReference type="PANTHER" id="PTHR46300">
    <property type="entry name" value="P450, PUTATIVE (EUROFUNG)-RELATED-RELATED"/>
    <property type="match status" value="1"/>
</dbReference>
<evidence type="ECO:0000256" key="3">
    <source>
        <dbReference type="ARBA" id="ARBA00010617"/>
    </source>
</evidence>
<dbReference type="InterPro" id="IPR050364">
    <property type="entry name" value="Cytochrome_P450_fung"/>
</dbReference>
<comment type="pathway">
    <text evidence="2">Secondary metabolite biosynthesis.</text>
</comment>
<dbReference type="Proteomes" id="UP000053558">
    <property type="component" value="Unassembled WGS sequence"/>
</dbReference>